<keyword evidence="1" id="KW-1133">Transmembrane helix</keyword>
<keyword evidence="1" id="KW-0812">Transmembrane</keyword>
<dbReference type="EMBL" id="PFEE01000060">
    <property type="protein sequence ID" value="PJE63544.1"/>
    <property type="molecule type" value="Genomic_DNA"/>
</dbReference>
<accession>A0A2M8KUD9</accession>
<evidence type="ECO:0000256" key="1">
    <source>
        <dbReference type="SAM" id="Phobius"/>
    </source>
</evidence>
<gene>
    <name evidence="2" type="ORF">COU89_02770</name>
</gene>
<organism evidence="2 3">
    <name type="scientific">Candidatus Roizmanbacteria bacterium CG10_big_fil_rev_8_21_14_0_10_45_7</name>
    <dbReference type="NCBI Taxonomy" id="1974854"/>
    <lineage>
        <taxon>Bacteria</taxon>
        <taxon>Candidatus Roizmaniibacteriota</taxon>
    </lineage>
</organism>
<feature type="transmembrane region" description="Helical" evidence="1">
    <location>
        <begin position="53"/>
        <end position="68"/>
    </location>
</feature>
<feature type="transmembrane region" description="Helical" evidence="1">
    <location>
        <begin position="29"/>
        <end position="47"/>
    </location>
</feature>
<evidence type="ECO:0000313" key="3">
    <source>
        <dbReference type="Proteomes" id="UP000231569"/>
    </source>
</evidence>
<dbReference type="AlphaFoldDB" id="A0A2M8KUD9"/>
<evidence type="ECO:0008006" key="4">
    <source>
        <dbReference type="Google" id="ProtNLM"/>
    </source>
</evidence>
<keyword evidence="1" id="KW-0472">Membrane</keyword>
<sequence length="168" mass="19873">METTHPHNTEQKGIEWEAPARPYIKHPSYYLRFLIVMGFVISCILLLLRDYVFIVGVWMVVFVLYVRNQTKPEHIKYKITDFGVYWFGDIVPYVNIHAFSFVAEHDVETLRIYNESNGIVYLSLVLPDDESKKKAIRHYLEQKVPYLDEPPKGDLERISTWISRLFGF</sequence>
<proteinExistence type="predicted"/>
<protein>
    <recommendedName>
        <fullName evidence="4">DUF5673 domain-containing protein</fullName>
    </recommendedName>
</protein>
<evidence type="ECO:0000313" key="2">
    <source>
        <dbReference type="EMBL" id="PJE63544.1"/>
    </source>
</evidence>
<dbReference type="Proteomes" id="UP000231569">
    <property type="component" value="Unassembled WGS sequence"/>
</dbReference>
<comment type="caution">
    <text evidence="2">The sequence shown here is derived from an EMBL/GenBank/DDBJ whole genome shotgun (WGS) entry which is preliminary data.</text>
</comment>
<reference evidence="3" key="1">
    <citation type="submission" date="2017-09" db="EMBL/GenBank/DDBJ databases">
        <title>Depth-based differentiation of microbial function through sediment-hosted aquifers and enrichment of novel symbionts in the deep terrestrial subsurface.</title>
        <authorList>
            <person name="Probst A.J."/>
            <person name="Ladd B."/>
            <person name="Jarett J.K."/>
            <person name="Geller-Mcgrath D.E."/>
            <person name="Sieber C.M.K."/>
            <person name="Emerson J.B."/>
            <person name="Anantharaman K."/>
            <person name="Thomas B.C."/>
            <person name="Malmstrom R."/>
            <person name="Stieglmeier M."/>
            <person name="Klingl A."/>
            <person name="Woyke T."/>
            <person name="Ryan C.M."/>
            <person name="Banfield J.F."/>
        </authorList>
    </citation>
    <scope>NUCLEOTIDE SEQUENCE [LARGE SCALE GENOMIC DNA]</scope>
</reference>
<name>A0A2M8KUD9_9BACT</name>